<gene>
    <name evidence="2" type="ORF">Sjap_018968</name>
</gene>
<evidence type="ECO:0008006" key="4">
    <source>
        <dbReference type="Google" id="ProtNLM"/>
    </source>
</evidence>
<name>A0AAP0HZ98_9MAGN</name>
<keyword evidence="3" id="KW-1185">Reference proteome</keyword>
<evidence type="ECO:0000256" key="1">
    <source>
        <dbReference type="SAM" id="Phobius"/>
    </source>
</evidence>
<proteinExistence type="predicted"/>
<feature type="transmembrane region" description="Helical" evidence="1">
    <location>
        <begin position="66"/>
        <end position="87"/>
    </location>
</feature>
<evidence type="ECO:0000313" key="2">
    <source>
        <dbReference type="EMBL" id="KAK9101714.1"/>
    </source>
</evidence>
<keyword evidence="1" id="KW-0812">Transmembrane</keyword>
<sequence>MPLGGSPRDADFWGCKLPSGCMAVKISRNASRGSPRDADFWEPVLRKIARRIDGWKRGFLSKGGRLTLIVAVLDSLPTCYMYLYWLAARIANKVEKMMRDFLWKRMNENTSWALVAWKQVSLP</sequence>
<dbReference type="PANTHER" id="PTHR33116">
    <property type="entry name" value="REVERSE TRANSCRIPTASE ZINC-BINDING DOMAIN-CONTAINING PROTEIN-RELATED-RELATED"/>
    <property type="match status" value="1"/>
</dbReference>
<evidence type="ECO:0000313" key="3">
    <source>
        <dbReference type="Proteomes" id="UP001417504"/>
    </source>
</evidence>
<protein>
    <recommendedName>
        <fullName evidence="4">Reverse transcriptase</fullName>
    </recommendedName>
</protein>
<organism evidence="2 3">
    <name type="scientific">Stephania japonica</name>
    <dbReference type="NCBI Taxonomy" id="461633"/>
    <lineage>
        <taxon>Eukaryota</taxon>
        <taxon>Viridiplantae</taxon>
        <taxon>Streptophyta</taxon>
        <taxon>Embryophyta</taxon>
        <taxon>Tracheophyta</taxon>
        <taxon>Spermatophyta</taxon>
        <taxon>Magnoliopsida</taxon>
        <taxon>Ranunculales</taxon>
        <taxon>Menispermaceae</taxon>
        <taxon>Menispermoideae</taxon>
        <taxon>Cissampelideae</taxon>
        <taxon>Stephania</taxon>
    </lineage>
</organism>
<keyword evidence="1" id="KW-0472">Membrane</keyword>
<keyword evidence="1" id="KW-1133">Transmembrane helix</keyword>
<dbReference type="EMBL" id="JBBNAE010000008">
    <property type="protein sequence ID" value="KAK9101714.1"/>
    <property type="molecule type" value="Genomic_DNA"/>
</dbReference>
<accession>A0AAP0HZ98</accession>
<dbReference type="AlphaFoldDB" id="A0AAP0HZ98"/>
<comment type="caution">
    <text evidence="2">The sequence shown here is derived from an EMBL/GenBank/DDBJ whole genome shotgun (WGS) entry which is preliminary data.</text>
</comment>
<reference evidence="2 3" key="1">
    <citation type="submission" date="2024-01" db="EMBL/GenBank/DDBJ databases">
        <title>Genome assemblies of Stephania.</title>
        <authorList>
            <person name="Yang L."/>
        </authorList>
    </citation>
    <scope>NUCLEOTIDE SEQUENCE [LARGE SCALE GENOMIC DNA]</scope>
    <source>
        <strain evidence="2">QJT</strain>
        <tissue evidence="2">Leaf</tissue>
    </source>
</reference>
<dbReference type="Proteomes" id="UP001417504">
    <property type="component" value="Unassembled WGS sequence"/>
</dbReference>
<dbReference type="PANTHER" id="PTHR33116:SF78">
    <property type="entry name" value="OS12G0587133 PROTEIN"/>
    <property type="match status" value="1"/>
</dbReference>